<feature type="domain" description="Kinesin motor" evidence="8">
    <location>
        <begin position="3"/>
        <end position="333"/>
    </location>
</feature>
<dbReference type="PROSITE" id="PS50067">
    <property type="entry name" value="KINESIN_MOTOR_2"/>
    <property type="match status" value="1"/>
</dbReference>
<dbReference type="InterPro" id="IPR019821">
    <property type="entry name" value="Kinesin_motor_CS"/>
</dbReference>
<keyword evidence="6" id="KW-0493">Microtubule</keyword>
<dbReference type="InterPro" id="IPR027640">
    <property type="entry name" value="Kinesin-like_fam"/>
</dbReference>
<dbReference type="PANTHER" id="PTHR47968">
    <property type="entry name" value="CENTROMERE PROTEIN E"/>
    <property type="match status" value="1"/>
</dbReference>
<dbReference type="GeneID" id="20077116"/>
<evidence type="ECO:0000259" key="8">
    <source>
        <dbReference type="PROSITE" id="PS50067"/>
    </source>
</evidence>
<dbReference type="GO" id="GO:0003777">
    <property type="term" value="F:microtubule motor activity"/>
    <property type="evidence" value="ECO:0007669"/>
    <property type="project" value="InterPro"/>
</dbReference>
<dbReference type="InterPro" id="IPR027417">
    <property type="entry name" value="P-loop_NTPase"/>
</dbReference>
<keyword evidence="3" id="KW-0175">Coiled coil</keyword>
<feature type="region of interest" description="Disordered" evidence="7">
    <location>
        <begin position="551"/>
        <end position="596"/>
    </location>
</feature>
<evidence type="ECO:0000256" key="5">
    <source>
        <dbReference type="PROSITE-ProRule" id="PRU00283"/>
    </source>
</evidence>
<dbReference type="AlphaFoldDB" id="A0A024UV40"/>
<accession>A0A024UV40</accession>
<dbReference type="STRING" id="157072.A0A024UV40"/>
<dbReference type="PROSITE" id="PS00411">
    <property type="entry name" value="KINESIN_MOTOR_1"/>
    <property type="match status" value="1"/>
</dbReference>
<dbReference type="InterPro" id="IPR001752">
    <property type="entry name" value="Kinesin_motor_dom"/>
</dbReference>
<keyword evidence="4 5" id="KW-0505">Motor protein</keyword>
<evidence type="ECO:0000256" key="2">
    <source>
        <dbReference type="ARBA" id="ARBA00022840"/>
    </source>
</evidence>
<evidence type="ECO:0000256" key="6">
    <source>
        <dbReference type="RuleBase" id="RU000394"/>
    </source>
</evidence>
<feature type="region of interest" description="Disordered" evidence="7">
    <location>
        <begin position="375"/>
        <end position="442"/>
    </location>
</feature>
<comment type="similarity">
    <text evidence="5 6">Belongs to the TRAFAC class myosin-kinesin ATPase superfamily. Kinesin family.</text>
</comment>
<feature type="compositionally biased region" description="Pro residues" evidence="7">
    <location>
        <begin position="428"/>
        <end position="438"/>
    </location>
</feature>
<dbReference type="PANTHER" id="PTHR47968:SF75">
    <property type="entry name" value="CENTROMERE-ASSOCIATED PROTEIN E"/>
    <property type="match status" value="1"/>
</dbReference>
<gene>
    <name evidence="9" type="ORF">H310_00066</name>
</gene>
<keyword evidence="1 5" id="KW-0547">Nucleotide-binding</keyword>
<dbReference type="GO" id="GO:0005524">
    <property type="term" value="F:ATP binding"/>
    <property type="evidence" value="ECO:0007669"/>
    <property type="project" value="UniProtKB-UniRule"/>
</dbReference>
<feature type="region of interest" description="Disordered" evidence="7">
    <location>
        <begin position="796"/>
        <end position="844"/>
    </location>
</feature>
<dbReference type="OrthoDB" id="3176171at2759"/>
<dbReference type="SUPFAM" id="SSF52540">
    <property type="entry name" value="P-loop containing nucleoside triphosphate hydrolases"/>
    <property type="match status" value="1"/>
</dbReference>
<dbReference type="GO" id="GO:0008017">
    <property type="term" value="F:microtubule binding"/>
    <property type="evidence" value="ECO:0007669"/>
    <property type="project" value="InterPro"/>
</dbReference>
<dbReference type="InterPro" id="IPR036961">
    <property type="entry name" value="Kinesin_motor_dom_sf"/>
</dbReference>
<sequence>MSHIHVSCRVRPQNSVERKNGGQECVKISDGKAMEISTDEAFANEYLKCTFDQVFGTNATQQEVYESTAKSLVLDLLEGYNCTVFAYGQTGSGKTHTIYGPKDGVATKPDDEGLIRRLVHDLYDHIHLRQSEQVIFEITCSFFEIYMEQVNDLLYPASKNLRVRENTDKGIYVDDLHVARASTKEAMLKLVERGNTNRVVACTRMNNDSSRSHTVLMMNMVQRDLATASEKRATMYVVDLAGSEMVVKTLATGKTLNEAKAINKSLSALSNVIKALADGKKHIPFRDSKLTRILQDSLGGRAKTCLIVTASSSSYNVTETISTVRFGMRAKEIKNDPTQHEVKNPCMCEYQQLYQNLVMKHTEMQKQMQALIQTAQTDEAGTPRPSDPVAWPSPGENKYATAGLNPLSPRVVASSRDSETQTSSSPQLVPPPPPPSSGPPSTLARTLTSLLFADQTVKQGPPSLGHAELLSQLRQAQENLHMCQFENEAMREMNQILSAQNAAFNTRITELESSLGMHESALDALKEINRTISAQNTVLNERNQELEMLVENSTSPKLPPSSPSSTASLSLSPEGYRHASFGNTPPDIGDETTSTTTDPATLVEILTKKVVEMKMHVHYVTEYTKSILEHEPYQMVRQLTQLRLENERLRLEEHHHANTIKELQTKCQAMSEAVSKTDDNTSNLQRTIAEYQALYKEQVRLSQERQQNLLKEVEYYKMIWQRVPPPSTKRDNNTKPTIITNLPSHIATSDTTRDSHGSTAHSLFKAASFSGAVPTEPLSLMSLKRSATRNRTIVKPQSPKMGWQMPQSPPHTKATVDEDDDEEVHTIPEENDPLSTVFDQDALG</sequence>
<dbReference type="Pfam" id="PF00225">
    <property type="entry name" value="Kinesin"/>
    <property type="match status" value="1"/>
</dbReference>
<dbReference type="EMBL" id="KI913952">
    <property type="protein sequence ID" value="ETW09498.1"/>
    <property type="molecule type" value="Genomic_DNA"/>
</dbReference>
<dbReference type="GO" id="GO:0005874">
    <property type="term" value="C:microtubule"/>
    <property type="evidence" value="ECO:0007669"/>
    <property type="project" value="UniProtKB-KW"/>
</dbReference>
<evidence type="ECO:0000256" key="3">
    <source>
        <dbReference type="ARBA" id="ARBA00023054"/>
    </source>
</evidence>
<evidence type="ECO:0000313" key="9">
    <source>
        <dbReference type="EMBL" id="ETW09498.1"/>
    </source>
</evidence>
<reference evidence="9" key="1">
    <citation type="submission" date="2013-12" db="EMBL/GenBank/DDBJ databases">
        <title>The Genome Sequence of Aphanomyces invadans NJM9701.</title>
        <authorList>
            <consortium name="The Broad Institute Genomics Platform"/>
            <person name="Russ C."/>
            <person name="Tyler B."/>
            <person name="van West P."/>
            <person name="Dieguez-Uribeondo J."/>
            <person name="Young S.K."/>
            <person name="Zeng Q."/>
            <person name="Gargeya S."/>
            <person name="Fitzgerald M."/>
            <person name="Abouelleil A."/>
            <person name="Alvarado L."/>
            <person name="Chapman S.B."/>
            <person name="Gainer-Dewar J."/>
            <person name="Goldberg J."/>
            <person name="Griggs A."/>
            <person name="Gujja S."/>
            <person name="Hansen M."/>
            <person name="Howarth C."/>
            <person name="Imamovic A."/>
            <person name="Ireland A."/>
            <person name="Larimer J."/>
            <person name="McCowan C."/>
            <person name="Murphy C."/>
            <person name="Pearson M."/>
            <person name="Poon T.W."/>
            <person name="Priest M."/>
            <person name="Roberts A."/>
            <person name="Saif S."/>
            <person name="Shea T."/>
            <person name="Sykes S."/>
            <person name="Wortman J."/>
            <person name="Nusbaum C."/>
            <person name="Birren B."/>
        </authorList>
    </citation>
    <scope>NUCLEOTIDE SEQUENCE [LARGE SCALE GENOMIC DNA]</scope>
    <source>
        <strain evidence="9">NJM9701</strain>
    </source>
</reference>
<dbReference type="RefSeq" id="XP_008860909.1">
    <property type="nucleotide sequence ID" value="XM_008862687.1"/>
</dbReference>
<dbReference type="VEuPathDB" id="FungiDB:H310_00066"/>
<feature type="binding site" evidence="5">
    <location>
        <begin position="88"/>
        <end position="95"/>
    </location>
    <ligand>
        <name>ATP</name>
        <dbReference type="ChEBI" id="CHEBI:30616"/>
    </ligand>
</feature>
<feature type="compositionally biased region" description="Low complexity" evidence="7">
    <location>
        <begin position="563"/>
        <end position="573"/>
    </location>
</feature>
<organism evidence="9">
    <name type="scientific">Aphanomyces invadans</name>
    <dbReference type="NCBI Taxonomy" id="157072"/>
    <lineage>
        <taxon>Eukaryota</taxon>
        <taxon>Sar</taxon>
        <taxon>Stramenopiles</taxon>
        <taxon>Oomycota</taxon>
        <taxon>Saprolegniomycetes</taxon>
        <taxon>Saprolegniales</taxon>
        <taxon>Verrucalvaceae</taxon>
        <taxon>Aphanomyces</taxon>
    </lineage>
</organism>
<protein>
    <recommendedName>
        <fullName evidence="6">Kinesin-like protein</fullName>
    </recommendedName>
</protein>
<evidence type="ECO:0000256" key="7">
    <source>
        <dbReference type="SAM" id="MobiDB-lite"/>
    </source>
</evidence>
<evidence type="ECO:0000256" key="4">
    <source>
        <dbReference type="ARBA" id="ARBA00023175"/>
    </source>
</evidence>
<evidence type="ECO:0000256" key="1">
    <source>
        <dbReference type="ARBA" id="ARBA00022741"/>
    </source>
</evidence>
<keyword evidence="2 5" id="KW-0067">ATP-binding</keyword>
<dbReference type="PRINTS" id="PR00380">
    <property type="entry name" value="KINESINHEAVY"/>
</dbReference>
<dbReference type="SMART" id="SM00129">
    <property type="entry name" value="KISc"/>
    <property type="match status" value="1"/>
</dbReference>
<dbReference type="eggNOG" id="KOG0240">
    <property type="taxonomic scope" value="Eukaryota"/>
</dbReference>
<dbReference type="GO" id="GO:0007018">
    <property type="term" value="P:microtubule-based movement"/>
    <property type="evidence" value="ECO:0007669"/>
    <property type="project" value="InterPro"/>
</dbReference>
<proteinExistence type="inferred from homology"/>
<name>A0A024UV40_9STRA</name>
<dbReference type="Gene3D" id="3.40.850.10">
    <property type="entry name" value="Kinesin motor domain"/>
    <property type="match status" value="1"/>
</dbReference>